<feature type="transmembrane region" description="Helical" evidence="5">
    <location>
        <begin position="174"/>
        <end position="193"/>
    </location>
</feature>
<dbReference type="OrthoDB" id="9815356at2"/>
<dbReference type="PANTHER" id="PTHR42910:SF1">
    <property type="entry name" value="MAJOR FACILITATOR SUPERFAMILY (MFS) PROFILE DOMAIN-CONTAINING PROTEIN"/>
    <property type="match status" value="1"/>
</dbReference>
<dbReference type="PANTHER" id="PTHR42910">
    <property type="entry name" value="TRANSPORTER SCO4007-RELATED"/>
    <property type="match status" value="1"/>
</dbReference>
<dbReference type="GO" id="GO:0022857">
    <property type="term" value="F:transmembrane transporter activity"/>
    <property type="evidence" value="ECO:0007669"/>
    <property type="project" value="InterPro"/>
</dbReference>
<feature type="transmembrane region" description="Helical" evidence="5">
    <location>
        <begin position="21"/>
        <end position="38"/>
    </location>
</feature>
<dbReference type="STRING" id="1912961.BU204_12760"/>
<feature type="transmembrane region" description="Helical" evidence="5">
    <location>
        <begin position="58"/>
        <end position="77"/>
    </location>
</feature>
<keyword evidence="8" id="KW-1185">Reference proteome</keyword>
<evidence type="ECO:0000313" key="8">
    <source>
        <dbReference type="Proteomes" id="UP000185596"/>
    </source>
</evidence>
<sequence length="408" mass="42847">MTHTTSAATPTATPTLPRTTVVLLAAAVGSVIANLYYAQPLEHTLARAFEVSDRALGLAMTLILVGYAVGLATLVPLGDLLERRRLMVPMLAVNVAGLVAMATATGYAVFVVAAALVGVTAVAVQVMVPFAAELAPPERRGRVIGTVMSGLLVGVLLSRTVAGLVSGAAGWRAVFWFAAALTALVTVLLWWRLPVVQPRVRMRYPALLGSVLALVREEPVLRRRMLYGGLCFASFNAFWTASAFMLAGAPYRWTTTAIGLFALVGVAGALGARLAGRLVDRGHASRAMPVFLLATALSFGLIALGQHWLAALVVGVVVMDLASQAVHISNQNVVYALRPQARSRINTAYMTSYFVAGSVGSGLSAVVYPVFGWTGVGVLGFALPALAALTWFARDSKGSHTAHQGGQR</sequence>
<feature type="transmembrane region" description="Helical" evidence="5">
    <location>
        <begin position="86"/>
        <end position="104"/>
    </location>
</feature>
<dbReference type="EMBL" id="MSIE01000019">
    <property type="protein sequence ID" value="OLF17252.1"/>
    <property type="molecule type" value="Genomic_DNA"/>
</dbReference>
<reference evidence="7 8" key="1">
    <citation type="submission" date="2016-12" db="EMBL/GenBank/DDBJ databases">
        <title>The draft genome sequence of Actinophytocola sp. 11-183.</title>
        <authorList>
            <person name="Wang W."/>
            <person name="Yuan L."/>
        </authorList>
    </citation>
    <scope>NUCLEOTIDE SEQUENCE [LARGE SCALE GENOMIC DNA]</scope>
    <source>
        <strain evidence="7 8">11-183</strain>
    </source>
</reference>
<dbReference type="CDD" id="cd17324">
    <property type="entry name" value="MFS_NepI_like"/>
    <property type="match status" value="1"/>
</dbReference>
<evidence type="ECO:0000256" key="5">
    <source>
        <dbReference type="SAM" id="Phobius"/>
    </source>
</evidence>
<dbReference type="InterPro" id="IPR036259">
    <property type="entry name" value="MFS_trans_sf"/>
</dbReference>
<gene>
    <name evidence="7" type="ORF">BU204_12760</name>
</gene>
<evidence type="ECO:0000256" key="4">
    <source>
        <dbReference type="ARBA" id="ARBA00023136"/>
    </source>
</evidence>
<evidence type="ECO:0000313" key="7">
    <source>
        <dbReference type="EMBL" id="OLF17252.1"/>
    </source>
</evidence>
<evidence type="ECO:0000259" key="6">
    <source>
        <dbReference type="PROSITE" id="PS50850"/>
    </source>
</evidence>
<proteinExistence type="predicted"/>
<comment type="caution">
    <text evidence="7">The sequence shown here is derived from an EMBL/GenBank/DDBJ whole genome shotgun (WGS) entry which is preliminary data.</text>
</comment>
<feature type="transmembrane region" description="Helical" evidence="5">
    <location>
        <begin position="110"/>
        <end position="131"/>
    </location>
</feature>
<dbReference type="AlphaFoldDB" id="A0A1Q8CSA6"/>
<organism evidence="7 8">
    <name type="scientific">Actinophytocola xanthii</name>
    <dbReference type="NCBI Taxonomy" id="1912961"/>
    <lineage>
        <taxon>Bacteria</taxon>
        <taxon>Bacillati</taxon>
        <taxon>Actinomycetota</taxon>
        <taxon>Actinomycetes</taxon>
        <taxon>Pseudonocardiales</taxon>
        <taxon>Pseudonocardiaceae</taxon>
    </lineage>
</organism>
<feature type="transmembrane region" description="Helical" evidence="5">
    <location>
        <begin position="226"/>
        <end position="247"/>
    </location>
</feature>
<keyword evidence="3 5" id="KW-1133">Transmembrane helix</keyword>
<evidence type="ECO:0000256" key="3">
    <source>
        <dbReference type="ARBA" id="ARBA00022989"/>
    </source>
</evidence>
<feature type="transmembrane region" description="Helical" evidence="5">
    <location>
        <begin position="143"/>
        <end position="162"/>
    </location>
</feature>
<dbReference type="Proteomes" id="UP000185596">
    <property type="component" value="Unassembled WGS sequence"/>
</dbReference>
<feature type="domain" description="Major facilitator superfamily (MFS) profile" evidence="6">
    <location>
        <begin position="18"/>
        <end position="397"/>
    </location>
</feature>
<dbReference type="Gene3D" id="1.20.1250.20">
    <property type="entry name" value="MFS general substrate transporter like domains"/>
    <property type="match status" value="1"/>
</dbReference>
<dbReference type="InterPro" id="IPR020846">
    <property type="entry name" value="MFS_dom"/>
</dbReference>
<keyword evidence="2 5" id="KW-0812">Transmembrane</keyword>
<dbReference type="Pfam" id="PF07690">
    <property type="entry name" value="MFS_1"/>
    <property type="match status" value="1"/>
</dbReference>
<keyword evidence="4 5" id="KW-0472">Membrane</keyword>
<dbReference type="InterPro" id="IPR011701">
    <property type="entry name" value="MFS"/>
</dbReference>
<name>A0A1Q8CSA6_9PSEU</name>
<dbReference type="RefSeq" id="WP_075125851.1">
    <property type="nucleotide sequence ID" value="NZ_MSIE01000019.1"/>
</dbReference>
<protein>
    <submittedName>
        <fullName evidence="7">MFS transporter</fullName>
    </submittedName>
</protein>
<dbReference type="SUPFAM" id="SSF103473">
    <property type="entry name" value="MFS general substrate transporter"/>
    <property type="match status" value="1"/>
</dbReference>
<feature type="transmembrane region" description="Helical" evidence="5">
    <location>
        <begin position="253"/>
        <end position="272"/>
    </location>
</feature>
<feature type="transmembrane region" description="Helical" evidence="5">
    <location>
        <begin position="373"/>
        <end position="393"/>
    </location>
</feature>
<dbReference type="GO" id="GO:0005886">
    <property type="term" value="C:plasma membrane"/>
    <property type="evidence" value="ECO:0007669"/>
    <property type="project" value="UniProtKB-SubCell"/>
</dbReference>
<feature type="transmembrane region" description="Helical" evidence="5">
    <location>
        <begin position="284"/>
        <end position="302"/>
    </location>
</feature>
<accession>A0A1Q8CSA6</accession>
<comment type="subcellular location">
    <subcellularLocation>
        <location evidence="1">Cell membrane</location>
        <topology evidence="1">Multi-pass membrane protein</topology>
    </subcellularLocation>
</comment>
<dbReference type="PROSITE" id="PS50850">
    <property type="entry name" value="MFS"/>
    <property type="match status" value="1"/>
</dbReference>
<evidence type="ECO:0000256" key="2">
    <source>
        <dbReference type="ARBA" id="ARBA00022692"/>
    </source>
</evidence>
<evidence type="ECO:0000256" key="1">
    <source>
        <dbReference type="ARBA" id="ARBA00004651"/>
    </source>
</evidence>